<gene>
    <name evidence="2" type="ORF">B5766_02240</name>
</gene>
<evidence type="ECO:0000256" key="1">
    <source>
        <dbReference type="SAM" id="MobiDB-lite"/>
    </source>
</evidence>
<dbReference type="EMBL" id="NAEP01000023">
    <property type="protein sequence ID" value="PDQ35986.1"/>
    <property type="molecule type" value="Genomic_DNA"/>
</dbReference>
<proteinExistence type="predicted"/>
<dbReference type="Pfam" id="PF12028">
    <property type="entry name" value="DUF3515"/>
    <property type="match status" value="1"/>
</dbReference>
<accession>A0A2A6FTN8</accession>
<evidence type="ECO:0000313" key="2">
    <source>
        <dbReference type="EMBL" id="PDQ35986.1"/>
    </source>
</evidence>
<protein>
    <recommendedName>
        <fullName evidence="4">DUF3515 domain-containing protein</fullName>
    </recommendedName>
</protein>
<feature type="region of interest" description="Disordered" evidence="1">
    <location>
        <begin position="185"/>
        <end position="228"/>
    </location>
</feature>
<dbReference type="AlphaFoldDB" id="A0A2A6FTN8"/>
<feature type="compositionally biased region" description="Polar residues" evidence="1">
    <location>
        <begin position="219"/>
        <end position="228"/>
    </location>
</feature>
<organism evidence="2 3">
    <name type="scientific">Candidatus Lumbricidiphila eiseniae</name>
    <dbReference type="NCBI Taxonomy" id="1969409"/>
    <lineage>
        <taxon>Bacteria</taxon>
        <taxon>Bacillati</taxon>
        <taxon>Actinomycetota</taxon>
        <taxon>Actinomycetes</taxon>
        <taxon>Micrococcales</taxon>
        <taxon>Microbacteriaceae</taxon>
        <taxon>Candidatus Lumbricidiphila</taxon>
    </lineage>
</organism>
<name>A0A2A6FTN8_9MICO</name>
<sequence>MRYPAHTTAASSTGTATLFPTGTATPTRTTTGSRVTRSTLALVSTLALSGCVAVVPVERAPQAIAPACAAVVVRLPDTIARGTDQEQPRRETNTQGTAAWGNPASVILRCGETPPGPTTERCINVNSVDWIIDETDAPHYRFTTYGRTPAVQVIVDNSRVSGTTTITDLAAAVSTLPRTGACTGIGDAPSTPSPTAQVPAPTRGSTRTTVYRAPRATARSMSHANKSG</sequence>
<evidence type="ECO:0000313" key="3">
    <source>
        <dbReference type="Proteomes" id="UP000219994"/>
    </source>
</evidence>
<dbReference type="Proteomes" id="UP000219994">
    <property type="component" value="Unassembled WGS sequence"/>
</dbReference>
<feature type="region of interest" description="Disordered" evidence="1">
    <location>
        <begin position="1"/>
        <end position="33"/>
    </location>
</feature>
<reference evidence="3" key="1">
    <citation type="submission" date="2017-03" db="EMBL/GenBank/DDBJ databases">
        <authorList>
            <person name="Lund M.B."/>
        </authorList>
    </citation>
    <scope>NUCLEOTIDE SEQUENCE [LARGE SCALE GENOMIC DNA]</scope>
</reference>
<dbReference type="InterPro" id="IPR021903">
    <property type="entry name" value="DUF3515"/>
</dbReference>
<comment type="caution">
    <text evidence="2">The sequence shown here is derived from an EMBL/GenBank/DDBJ whole genome shotgun (WGS) entry which is preliminary data.</text>
</comment>
<evidence type="ECO:0008006" key="4">
    <source>
        <dbReference type="Google" id="ProtNLM"/>
    </source>
</evidence>